<keyword evidence="1 9" id="KW-0963">Cytoplasm</keyword>
<dbReference type="GO" id="GO:0005829">
    <property type="term" value="C:cytosol"/>
    <property type="evidence" value="ECO:0007669"/>
    <property type="project" value="TreeGrafter"/>
</dbReference>
<feature type="chain" id="PRO_5026398139" description="Aspartate 1-decarboxylase beta chain" evidence="9 13">
    <location>
        <begin position="1"/>
        <end position="24"/>
    </location>
</feature>
<comment type="PTM">
    <text evidence="9 12">Is synthesized initially as an inactive proenzyme, which is activated by self-cleavage at a specific serine bond to produce a beta-subunit with a hydroxyl group at its C-terminus and an alpha-subunit with a pyruvoyl group at its N-terminus.</text>
</comment>
<dbReference type="EC" id="4.1.1.11" evidence="9"/>
<proteinExistence type="inferred from homology"/>
<dbReference type="Gene3D" id="2.40.40.20">
    <property type="match status" value="1"/>
</dbReference>
<feature type="chain" id="PRO_5026398138" description="Aspartate 1-decarboxylase alpha chain" evidence="9 13">
    <location>
        <begin position="25"/>
        <end position="123"/>
    </location>
</feature>
<evidence type="ECO:0000256" key="6">
    <source>
        <dbReference type="ARBA" id="ARBA00023239"/>
    </source>
</evidence>
<feature type="active site" description="Schiff-base intermediate with substrate; via pyruvic acid" evidence="9 10">
    <location>
        <position position="25"/>
    </location>
</feature>
<keyword evidence="5 9" id="KW-0865">Zymogen</keyword>
<evidence type="ECO:0000313" key="14">
    <source>
        <dbReference type="EMBL" id="QJA06176.1"/>
    </source>
</evidence>
<comment type="cofactor">
    <cofactor evidence="9 10">
        <name>pyruvate</name>
        <dbReference type="ChEBI" id="CHEBI:15361"/>
    </cofactor>
    <text evidence="9 10">Binds 1 pyruvoyl group covalently per subunit.</text>
</comment>
<evidence type="ECO:0000256" key="4">
    <source>
        <dbReference type="ARBA" id="ARBA00022813"/>
    </source>
</evidence>
<dbReference type="Proteomes" id="UP000501253">
    <property type="component" value="Chromosome"/>
</dbReference>
<feature type="modified residue" description="Pyruvic acid (Ser)" evidence="9 12">
    <location>
        <position position="25"/>
    </location>
</feature>
<evidence type="ECO:0000256" key="10">
    <source>
        <dbReference type="PIRSR" id="PIRSR006246-1"/>
    </source>
</evidence>
<organism evidence="14 15">
    <name type="scientific">Thermosulfurimonas marina</name>
    <dbReference type="NCBI Taxonomy" id="2047767"/>
    <lineage>
        <taxon>Bacteria</taxon>
        <taxon>Pseudomonadati</taxon>
        <taxon>Thermodesulfobacteriota</taxon>
        <taxon>Thermodesulfobacteria</taxon>
        <taxon>Thermodesulfobacteriales</taxon>
        <taxon>Thermodesulfobacteriaceae</taxon>
        <taxon>Thermosulfurimonas</taxon>
    </lineage>
</organism>
<comment type="function">
    <text evidence="9">Catalyzes the pyruvoyl-dependent decarboxylation of aspartate to produce beta-alanine.</text>
</comment>
<dbReference type="AlphaFoldDB" id="A0A6H1WSS2"/>
<dbReference type="CDD" id="cd06919">
    <property type="entry name" value="Asp_decarbox"/>
    <property type="match status" value="1"/>
</dbReference>
<comment type="subunit">
    <text evidence="9">Heterooctamer of four alpha and four beta subunits.</text>
</comment>
<evidence type="ECO:0000256" key="3">
    <source>
        <dbReference type="ARBA" id="ARBA00022793"/>
    </source>
</evidence>
<evidence type="ECO:0000256" key="8">
    <source>
        <dbReference type="ARBA" id="ARBA00023317"/>
    </source>
</evidence>
<reference evidence="14 15" key="1">
    <citation type="submission" date="2019-08" db="EMBL/GenBank/DDBJ databases">
        <title>Complete genome sequence of Thermosulfurimonas marina SU872T, an anaerobic thermophilic chemolithoautotrophic bacterium isolated from a shallow marine hydrothermal vent.</title>
        <authorList>
            <person name="Allioux M."/>
            <person name="Jebbar M."/>
            <person name="Slobodkina G."/>
            <person name="Slobodkin A."/>
            <person name="Moalic Y."/>
            <person name="Frolova A."/>
            <person name="Shao Z."/>
            <person name="Alain K."/>
        </authorList>
    </citation>
    <scope>NUCLEOTIDE SEQUENCE [LARGE SCALE GENOMIC DNA]</scope>
    <source>
        <strain evidence="14 15">SU872</strain>
    </source>
</reference>
<keyword evidence="7 9" id="KW-0704">Schiff base</keyword>
<evidence type="ECO:0000313" key="15">
    <source>
        <dbReference type="Proteomes" id="UP000501253"/>
    </source>
</evidence>
<sequence>MYRRFLCAKIHRARITGKELCYEGSLTLDPELMEAAGLRPLEAVWVYNLANGARFETYLIEGRRGSGEVVLNGAAARLGEVGDEIIIAAYAWVSEEELSRFSARLVYVDEKNRVREIREARAS</sequence>
<keyword evidence="6 9" id="KW-0456">Lyase</keyword>
<dbReference type="PANTHER" id="PTHR21012:SF0">
    <property type="entry name" value="ASPARTATE 1-DECARBOXYLASE"/>
    <property type="match status" value="1"/>
</dbReference>
<dbReference type="SUPFAM" id="SSF50692">
    <property type="entry name" value="ADC-like"/>
    <property type="match status" value="1"/>
</dbReference>
<evidence type="ECO:0000256" key="2">
    <source>
        <dbReference type="ARBA" id="ARBA00022655"/>
    </source>
</evidence>
<feature type="binding site" evidence="9 11">
    <location>
        <position position="57"/>
    </location>
    <ligand>
        <name>substrate</name>
    </ligand>
</feature>
<accession>A0A6H1WSS2</accession>
<evidence type="ECO:0000256" key="13">
    <source>
        <dbReference type="PIRSR" id="PIRSR006246-5"/>
    </source>
</evidence>
<dbReference type="EMBL" id="CP042909">
    <property type="protein sequence ID" value="QJA06176.1"/>
    <property type="molecule type" value="Genomic_DNA"/>
</dbReference>
<keyword evidence="4 9" id="KW-0068">Autocatalytic cleavage</keyword>
<evidence type="ECO:0000256" key="1">
    <source>
        <dbReference type="ARBA" id="ARBA00022490"/>
    </source>
</evidence>
<dbReference type="PANTHER" id="PTHR21012">
    <property type="entry name" value="ASPARTATE 1-DECARBOXYLASE"/>
    <property type="match status" value="1"/>
</dbReference>
<comment type="pathway">
    <text evidence="9">Cofactor biosynthesis; (R)-pantothenate biosynthesis; beta-alanine from L-aspartate: step 1/1.</text>
</comment>
<comment type="similarity">
    <text evidence="9">Belongs to the PanD family.</text>
</comment>
<name>A0A6H1WSS2_9BACT</name>
<dbReference type="Pfam" id="PF02261">
    <property type="entry name" value="Asp_decarbox"/>
    <property type="match status" value="1"/>
</dbReference>
<dbReference type="HAMAP" id="MF_00446">
    <property type="entry name" value="PanD"/>
    <property type="match status" value="1"/>
</dbReference>
<evidence type="ECO:0000256" key="12">
    <source>
        <dbReference type="PIRSR" id="PIRSR006246-3"/>
    </source>
</evidence>
<keyword evidence="15" id="KW-1185">Reference proteome</keyword>
<gene>
    <name evidence="9" type="primary">panD</name>
    <name evidence="14" type="ORF">FVE67_04890</name>
</gene>
<feature type="binding site" evidence="9 11">
    <location>
        <begin position="73"/>
        <end position="75"/>
    </location>
    <ligand>
        <name>substrate</name>
    </ligand>
</feature>
<comment type="catalytic activity">
    <reaction evidence="9">
        <text>L-aspartate + H(+) = beta-alanine + CO2</text>
        <dbReference type="Rhea" id="RHEA:19497"/>
        <dbReference type="ChEBI" id="CHEBI:15378"/>
        <dbReference type="ChEBI" id="CHEBI:16526"/>
        <dbReference type="ChEBI" id="CHEBI:29991"/>
        <dbReference type="ChEBI" id="CHEBI:57966"/>
        <dbReference type="EC" id="4.1.1.11"/>
    </reaction>
</comment>
<dbReference type="UniPathway" id="UPA00028">
    <property type="reaction ID" value="UER00002"/>
</dbReference>
<dbReference type="KEGG" id="tmai:FVE67_04890"/>
<evidence type="ECO:0000256" key="11">
    <source>
        <dbReference type="PIRSR" id="PIRSR006246-2"/>
    </source>
</evidence>
<evidence type="ECO:0000256" key="5">
    <source>
        <dbReference type="ARBA" id="ARBA00023145"/>
    </source>
</evidence>
<dbReference type="PIRSF" id="PIRSF006246">
    <property type="entry name" value="Asp_decarbox"/>
    <property type="match status" value="1"/>
</dbReference>
<comment type="subcellular location">
    <subcellularLocation>
        <location evidence="9">Cytoplasm</location>
    </subcellularLocation>
</comment>
<dbReference type="RefSeq" id="WP_168719524.1">
    <property type="nucleotide sequence ID" value="NZ_CP042909.1"/>
</dbReference>
<dbReference type="GO" id="GO:0004068">
    <property type="term" value="F:aspartate 1-decarboxylase activity"/>
    <property type="evidence" value="ECO:0007669"/>
    <property type="project" value="UniProtKB-UniRule"/>
</dbReference>
<evidence type="ECO:0000256" key="7">
    <source>
        <dbReference type="ARBA" id="ARBA00023270"/>
    </source>
</evidence>
<keyword evidence="8 9" id="KW-0670">Pyruvate</keyword>
<dbReference type="NCBIfam" id="TIGR00223">
    <property type="entry name" value="panD"/>
    <property type="match status" value="1"/>
</dbReference>
<dbReference type="InterPro" id="IPR009010">
    <property type="entry name" value="Asp_de-COase-like_dom_sf"/>
</dbReference>
<dbReference type="GO" id="GO:0015940">
    <property type="term" value="P:pantothenate biosynthetic process"/>
    <property type="evidence" value="ECO:0007669"/>
    <property type="project" value="UniProtKB-UniRule"/>
</dbReference>
<feature type="active site" description="Proton donor" evidence="9 10">
    <location>
        <position position="58"/>
    </location>
</feature>
<keyword evidence="3 9" id="KW-0210">Decarboxylase</keyword>
<keyword evidence="2 9" id="KW-0566">Pantothenate biosynthesis</keyword>
<dbReference type="GO" id="GO:0006523">
    <property type="term" value="P:alanine biosynthetic process"/>
    <property type="evidence" value="ECO:0007669"/>
    <property type="project" value="InterPro"/>
</dbReference>
<dbReference type="InterPro" id="IPR003190">
    <property type="entry name" value="Asp_decarbox"/>
</dbReference>
<protein>
    <recommendedName>
        <fullName evidence="9">Aspartate 1-decarboxylase</fullName>
        <ecNumber evidence="9">4.1.1.11</ecNumber>
    </recommendedName>
    <alternativeName>
        <fullName evidence="9">Aspartate alpha-decarboxylase</fullName>
    </alternativeName>
    <component>
        <recommendedName>
            <fullName evidence="9">Aspartate 1-decarboxylase beta chain</fullName>
        </recommendedName>
    </component>
    <component>
        <recommendedName>
            <fullName evidence="9">Aspartate 1-decarboxylase alpha chain</fullName>
        </recommendedName>
    </component>
</protein>
<evidence type="ECO:0000256" key="9">
    <source>
        <dbReference type="HAMAP-Rule" id="MF_00446"/>
    </source>
</evidence>